<dbReference type="InParanoid" id="A0A804NCG2"/>
<dbReference type="PANTHER" id="PTHR47932">
    <property type="entry name" value="ATPASE EXPRESSION PROTEIN 3"/>
    <property type="match status" value="1"/>
</dbReference>
<dbReference type="InterPro" id="IPR011990">
    <property type="entry name" value="TPR-like_helical_dom_sf"/>
</dbReference>
<dbReference type="GeneID" id="100502191"/>
<dbReference type="Gramene" id="Zm00001eb151410_T001">
    <property type="protein sequence ID" value="Zm00001eb151410_P001"/>
    <property type="gene ID" value="Zm00001eb151410"/>
</dbReference>
<dbReference type="Gene3D" id="1.25.40.10">
    <property type="entry name" value="Tetratricopeptide repeat domain"/>
    <property type="match status" value="3"/>
</dbReference>
<evidence type="ECO:0008006" key="6">
    <source>
        <dbReference type="Google" id="ProtNLM"/>
    </source>
</evidence>
<dbReference type="PROSITE" id="PS51375">
    <property type="entry name" value="PPR"/>
    <property type="match status" value="2"/>
</dbReference>
<dbReference type="Pfam" id="PF13812">
    <property type="entry name" value="PPR_3"/>
    <property type="match status" value="1"/>
</dbReference>
<dbReference type="InterPro" id="IPR002885">
    <property type="entry name" value="PPR_rpt"/>
</dbReference>
<keyword evidence="2" id="KW-0809">Transit peptide</keyword>
<dbReference type="NCBIfam" id="TIGR00756">
    <property type="entry name" value="PPR"/>
    <property type="match status" value="1"/>
</dbReference>
<evidence type="ECO:0000256" key="2">
    <source>
        <dbReference type="ARBA" id="ARBA00022946"/>
    </source>
</evidence>
<feature type="repeat" description="PPR" evidence="3">
    <location>
        <begin position="27"/>
        <end position="61"/>
    </location>
</feature>
<protein>
    <recommendedName>
        <fullName evidence="6">Pentatricopeptide repeat-containing protein</fullName>
    </recommendedName>
</protein>
<name>A0A804NCG2_MAIZE</name>
<dbReference type="EnsemblPlants" id="Zm00001eb151410_T001">
    <property type="protein sequence ID" value="Zm00001eb151410_P001"/>
    <property type="gene ID" value="Zm00001eb151410"/>
</dbReference>
<dbReference type="RefSeq" id="XP_020405569.1">
    <property type="nucleotide sequence ID" value="XM_020549980.3"/>
</dbReference>
<evidence type="ECO:0000313" key="5">
    <source>
        <dbReference type="Proteomes" id="UP000007305"/>
    </source>
</evidence>
<dbReference type="AlphaFoldDB" id="A0A804NCG2"/>
<dbReference type="Pfam" id="PF13041">
    <property type="entry name" value="PPR_2"/>
    <property type="match status" value="1"/>
</dbReference>
<reference evidence="5" key="1">
    <citation type="submission" date="2015-12" db="EMBL/GenBank/DDBJ databases">
        <title>Update maize B73 reference genome by single molecule sequencing technologies.</title>
        <authorList>
            <consortium name="Maize Genome Sequencing Project"/>
            <person name="Ware D."/>
        </authorList>
    </citation>
    <scope>NUCLEOTIDE SEQUENCE [LARGE SCALE GENOMIC DNA]</scope>
    <source>
        <strain evidence="5">cv. B73</strain>
    </source>
</reference>
<dbReference type="Pfam" id="PF12854">
    <property type="entry name" value="PPR_1"/>
    <property type="match status" value="1"/>
</dbReference>
<feature type="repeat" description="PPR" evidence="3">
    <location>
        <begin position="99"/>
        <end position="133"/>
    </location>
</feature>
<dbReference type="PANTHER" id="PTHR47932:SF45">
    <property type="entry name" value="OS02G0565400 PROTEIN"/>
    <property type="match status" value="1"/>
</dbReference>
<accession>A0A804NCG2</accession>
<evidence type="ECO:0000313" key="4">
    <source>
        <dbReference type="EnsemblPlants" id="Zm00001eb151410_P001"/>
    </source>
</evidence>
<dbReference type="OrthoDB" id="185373at2759"/>
<evidence type="ECO:0000256" key="1">
    <source>
        <dbReference type="ARBA" id="ARBA00022737"/>
    </source>
</evidence>
<sequence>MRQRQTGRVADALSLLDDMLLCGYQPNVVRYIVLQEAMCKNSGFEQAMAVLDELLAKGCTPNIVMYNVITNDVFREGCVDDAREILNRLSSYGYGFQTNTVSYTTLLKGLCASKRWDDILEFFVEMMEKNCMPNEVTFDMLIIFFCRVGSYGCNPDTISYTTVLKGWCHAERWNDANELL</sequence>
<reference evidence="4" key="3">
    <citation type="submission" date="2021-05" db="UniProtKB">
        <authorList>
            <consortium name="EnsemblPlants"/>
        </authorList>
    </citation>
    <scope>IDENTIFICATION</scope>
    <source>
        <strain evidence="4">cv. B73</strain>
    </source>
</reference>
<keyword evidence="1" id="KW-0677">Repeat</keyword>
<gene>
    <name evidence="4" type="primary">LOC100502191</name>
</gene>
<evidence type="ECO:0000256" key="3">
    <source>
        <dbReference type="PROSITE-ProRule" id="PRU00708"/>
    </source>
</evidence>
<organism evidence="4 5">
    <name type="scientific">Zea mays</name>
    <name type="common">Maize</name>
    <dbReference type="NCBI Taxonomy" id="4577"/>
    <lineage>
        <taxon>Eukaryota</taxon>
        <taxon>Viridiplantae</taxon>
        <taxon>Streptophyta</taxon>
        <taxon>Embryophyta</taxon>
        <taxon>Tracheophyta</taxon>
        <taxon>Spermatophyta</taxon>
        <taxon>Magnoliopsida</taxon>
        <taxon>Liliopsida</taxon>
        <taxon>Poales</taxon>
        <taxon>Poaceae</taxon>
        <taxon>PACMAD clade</taxon>
        <taxon>Panicoideae</taxon>
        <taxon>Andropogonodae</taxon>
        <taxon>Andropogoneae</taxon>
        <taxon>Tripsacinae</taxon>
        <taxon>Zea</taxon>
    </lineage>
</organism>
<dbReference type="RefSeq" id="XP_008673347.1">
    <property type="nucleotide sequence ID" value="XM_008675125.4"/>
</dbReference>
<proteinExistence type="predicted"/>
<reference evidence="4" key="2">
    <citation type="submission" date="2019-07" db="EMBL/GenBank/DDBJ databases">
        <authorList>
            <person name="Seetharam A."/>
            <person name="Woodhouse M."/>
            <person name="Cannon E."/>
        </authorList>
    </citation>
    <scope>NUCLEOTIDE SEQUENCE [LARGE SCALE GENOMIC DNA]</scope>
    <source>
        <strain evidence="4">cv. B73</strain>
    </source>
</reference>
<keyword evidence="5" id="KW-1185">Reference proteome</keyword>
<dbReference type="Proteomes" id="UP000007305">
    <property type="component" value="Chromosome 3"/>
</dbReference>